<evidence type="ECO:0000256" key="1">
    <source>
        <dbReference type="SAM" id="MobiDB-lite"/>
    </source>
</evidence>
<dbReference type="EMBL" id="OW152817">
    <property type="protein sequence ID" value="CAH2068511.1"/>
    <property type="molecule type" value="Genomic_DNA"/>
</dbReference>
<protein>
    <submittedName>
        <fullName evidence="2">Uncharacterized protein</fullName>
    </submittedName>
</protein>
<dbReference type="Proteomes" id="UP000837857">
    <property type="component" value="Chromosome 5"/>
</dbReference>
<evidence type="ECO:0000313" key="2">
    <source>
        <dbReference type="EMBL" id="CAH2068511.1"/>
    </source>
</evidence>
<keyword evidence="3" id="KW-1185">Reference proteome</keyword>
<gene>
    <name evidence="2" type="ORF">IPOD504_LOCUS14381</name>
</gene>
<feature type="non-terminal residue" evidence="2">
    <location>
        <position position="119"/>
    </location>
</feature>
<organism evidence="2 3">
    <name type="scientific">Iphiclides podalirius</name>
    <name type="common">scarce swallowtail</name>
    <dbReference type="NCBI Taxonomy" id="110791"/>
    <lineage>
        <taxon>Eukaryota</taxon>
        <taxon>Metazoa</taxon>
        <taxon>Ecdysozoa</taxon>
        <taxon>Arthropoda</taxon>
        <taxon>Hexapoda</taxon>
        <taxon>Insecta</taxon>
        <taxon>Pterygota</taxon>
        <taxon>Neoptera</taxon>
        <taxon>Endopterygota</taxon>
        <taxon>Lepidoptera</taxon>
        <taxon>Glossata</taxon>
        <taxon>Ditrysia</taxon>
        <taxon>Papilionoidea</taxon>
        <taxon>Papilionidae</taxon>
        <taxon>Papilioninae</taxon>
        <taxon>Iphiclides</taxon>
    </lineage>
</organism>
<proteinExistence type="predicted"/>
<accession>A0ABN8IZQ7</accession>
<sequence length="119" mass="12234">MSTSLSMTTFNVRDHADLRKGSARGQRRGVVVEGARGGEQRGRGVGALTSPSKAAALTSPATASHRPRGAVALSVTAIDTTSFTSDAFVGHANSDTMRDGCGAVSVAADRPWAVPPNIR</sequence>
<evidence type="ECO:0000313" key="3">
    <source>
        <dbReference type="Proteomes" id="UP000837857"/>
    </source>
</evidence>
<reference evidence="2" key="1">
    <citation type="submission" date="2022-03" db="EMBL/GenBank/DDBJ databases">
        <authorList>
            <person name="Martin H S."/>
        </authorList>
    </citation>
    <scope>NUCLEOTIDE SEQUENCE</scope>
</reference>
<feature type="region of interest" description="Disordered" evidence="1">
    <location>
        <begin position="34"/>
        <end position="63"/>
    </location>
</feature>
<name>A0ABN8IZQ7_9NEOP</name>